<reference evidence="2" key="1">
    <citation type="submission" date="2022-01" db="EMBL/GenBank/DDBJ databases">
        <title>Antribacter sp. nov., isolated from Guizhou of China.</title>
        <authorList>
            <person name="Chengliang C."/>
            <person name="Ya Z."/>
        </authorList>
    </citation>
    <scope>NUCLEOTIDE SEQUENCE</scope>
    <source>
        <strain evidence="2">KLBMP 9083</strain>
    </source>
</reference>
<dbReference type="AlphaFoldDB" id="A0AA41QEL2"/>
<dbReference type="InterPro" id="IPR013154">
    <property type="entry name" value="ADH-like_N"/>
</dbReference>
<organism evidence="2 3">
    <name type="scientific">Antribacter soli</name>
    <dbReference type="NCBI Taxonomy" id="2910976"/>
    <lineage>
        <taxon>Bacteria</taxon>
        <taxon>Bacillati</taxon>
        <taxon>Actinomycetota</taxon>
        <taxon>Actinomycetes</taxon>
        <taxon>Micrococcales</taxon>
        <taxon>Promicromonosporaceae</taxon>
        <taxon>Antribacter</taxon>
    </lineage>
</organism>
<dbReference type="GO" id="GO:0016491">
    <property type="term" value="F:oxidoreductase activity"/>
    <property type="evidence" value="ECO:0007669"/>
    <property type="project" value="InterPro"/>
</dbReference>
<sequence length="326" mass="33611">MAVRAITQDRYGWGAVQLAEVPDPVPGTGEVLIRVKAAAVNPYDWHYLEGTPGIARLGMVGNLRGPKPPVRGVDVSGVVEAVGPEATRFVPGDEVFGFAYAGSFADLTVAPEKHLAVKPPALSHEEAGALPMAGVTALNGLRDAAGLQAGQRIAITGAGGGIGHLAVQLAKWLGAHVTAVCSARSADLVRDLGADEVVDYATTDFTSTDARYDVVFSNGGQYSLRALARAVRPGGLVLLNDGSKTGFAGALGDMVLGKILGPRLAVRVARFDGVANADDLALLAGLVADGTVRVEVSRTYALEEAVEAVRQVAGRGHARGKIVVVP</sequence>
<comment type="caution">
    <text evidence="2">The sequence shown here is derived from an EMBL/GenBank/DDBJ whole genome shotgun (WGS) entry which is preliminary data.</text>
</comment>
<dbReference type="Proteomes" id="UP001165405">
    <property type="component" value="Unassembled WGS sequence"/>
</dbReference>
<dbReference type="PANTHER" id="PTHR44013">
    <property type="entry name" value="ZINC-TYPE ALCOHOL DEHYDROGENASE-LIKE PROTEIN C16A3.02C"/>
    <property type="match status" value="1"/>
</dbReference>
<dbReference type="CDD" id="cd08267">
    <property type="entry name" value="MDR1"/>
    <property type="match status" value="1"/>
</dbReference>
<dbReference type="EMBL" id="JAKGSG010000027">
    <property type="protein sequence ID" value="MCF4121206.1"/>
    <property type="molecule type" value="Genomic_DNA"/>
</dbReference>
<dbReference type="InterPro" id="IPR036291">
    <property type="entry name" value="NAD(P)-bd_dom_sf"/>
</dbReference>
<protein>
    <submittedName>
        <fullName evidence="2">NAD(P)-dependent alcohol dehydrogenase</fullName>
    </submittedName>
</protein>
<dbReference type="Gene3D" id="3.90.180.10">
    <property type="entry name" value="Medium-chain alcohol dehydrogenases, catalytic domain"/>
    <property type="match status" value="1"/>
</dbReference>
<dbReference type="InterPro" id="IPR011032">
    <property type="entry name" value="GroES-like_sf"/>
</dbReference>
<evidence type="ECO:0000313" key="2">
    <source>
        <dbReference type="EMBL" id="MCF4121206.1"/>
    </source>
</evidence>
<dbReference type="Pfam" id="PF13602">
    <property type="entry name" value="ADH_zinc_N_2"/>
    <property type="match status" value="1"/>
</dbReference>
<evidence type="ECO:0000313" key="3">
    <source>
        <dbReference type="Proteomes" id="UP001165405"/>
    </source>
</evidence>
<gene>
    <name evidence="2" type="ORF">L1785_09445</name>
</gene>
<dbReference type="SMART" id="SM00829">
    <property type="entry name" value="PKS_ER"/>
    <property type="match status" value="1"/>
</dbReference>
<dbReference type="PANTHER" id="PTHR44013:SF1">
    <property type="entry name" value="ZINC-TYPE ALCOHOL DEHYDROGENASE-LIKE PROTEIN C16A3.02C"/>
    <property type="match status" value="1"/>
</dbReference>
<accession>A0AA41QEL2</accession>
<dbReference type="SUPFAM" id="SSF51735">
    <property type="entry name" value="NAD(P)-binding Rossmann-fold domains"/>
    <property type="match status" value="1"/>
</dbReference>
<dbReference type="InterPro" id="IPR052733">
    <property type="entry name" value="Chloroplast_QOR"/>
</dbReference>
<feature type="domain" description="Enoyl reductase (ER)" evidence="1">
    <location>
        <begin position="14"/>
        <end position="324"/>
    </location>
</feature>
<dbReference type="InterPro" id="IPR020843">
    <property type="entry name" value="ER"/>
</dbReference>
<dbReference type="Gene3D" id="3.40.50.720">
    <property type="entry name" value="NAD(P)-binding Rossmann-like Domain"/>
    <property type="match status" value="1"/>
</dbReference>
<keyword evidence="3" id="KW-1185">Reference proteome</keyword>
<dbReference type="SUPFAM" id="SSF50129">
    <property type="entry name" value="GroES-like"/>
    <property type="match status" value="1"/>
</dbReference>
<proteinExistence type="predicted"/>
<name>A0AA41QEL2_9MICO</name>
<dbReference type="Pfam" id="PF08240">
    <property type="entry name" value="ADH_N"/>
    <property type="match status" value="1"/>
</dbReference>
<evidence type="ECO:0000259" key="1">
    <source>
        <dbReference type="SMART" id="SM00829"/>
    </source>
</evidence>
<dbReference type="RefSeq" id="WP_236089006.1">
    <property type="nucleotide sequence ID" value="NZ_JAKGSG010000027.1"/>
</dbReference>